<dbReference type="Pfam" id="PF13640">
    <property type="entry name" value="2OG-FeII_Oxy_3"/>
    <property type="match status" value="1"/>
</dbReference>
<dbReference type="InterPro" id="IPR051559">
    <property type="entry name" value="HIF_prolyl_hydroxylases"/>
</dbReference>
<dbReference type="GO" id="GO:0071456">
    <property type="term" value="P:cellular response to hypoxia"/>
    <property type="evidence" value="ECO:0007669"/>
    <property type="project" value="TreeGrafter"/>
</dbReference>
<keyword evidence="4" id="KW-0223">Dioxygenase</keyword>
<evidence type="ECO:0000256" key="2">
    <source>
        <dbReference type="ARBA" id="ARBA00022723"/>
    </source>
</evidence>
<dbReference type="RefSeq" id="XP_008876125.1">
    <property type="nucleotide sequence ID" value="XM_008877903.1"/>
</dbReference>
<dbReference type="InterPro" id="IPR006620">
    <property type="entry name" value="Pro_4_hyd_alph"/>
</dbReference>
<evidence type="ECO:0000256" key="7">
    <source>
        <dbReference type="SAM" id="MobiDB-lite"/>
    </source>
</evidence>
<keyword evidence="6" id="KW-0408">Iron</keyword>
<dbReference type="STRING" id="157072.A0A024TN74"/>
<dbReference type="GeneID" id="20088346"/>
<reference evidence="9" key="1">
    <citation type="submission" date="2013-12" db="EMBL/GenBank/DDBJ databases">
        <title>The Genome Sequence of Aphanomyces invadans NJM9701.</title>
        <authorList>
            <consortium name="The Broad Institute Genomics Platform"/>
            <person name="Russ C."/>
            <person name="Tyler B."/>
            <person name="van West P."/>
            <person name="Dieguez-Uribeondo J."/>
            <person name="Young S.K."/>
            <person name="Zeng Q."/>
            <person name="Gargeya S."/>
            <person name="Fitzgerald M."/>
            <person name="Abouelleil A."/>
            <person name="Alvarado L."/>
            <person name="Chapman S.B."/>
            <person name="Gainer-Dewar J."/>
            <person name="Goldberg J."/>
            <person name="Griggs A."/>
            <person name="Gujja S."/>
            <person name="Hansen M."/>
            <person name="Howarth C."/>
            <person name="Imamovic A."/>
            <person name="Ireland A."/>
            <person name="Larimer J."/>
            <person name="McCowan C."/>
            <person name="Murphy C."/>
            <person name="Pearson M."/>
            <person name="Poon T.W."/>
            <person name="Priest M."/>
            <person name="Roberts A."/>
            <person name="Saif S."/>
            <person name="Shea T."/>
            <person name="Sykes S."/>
            <person name="Wortman J."/>
            <person name="Nusbaum C."/>
            <person name="Birren B."/>
        </authorList>
    </citation>
    <scope>NUCLEOTIDE SEQUENCE [LARGE SCALE GENOMIC DNA]</scope>
    <source>
        <strain evidence="9">NJM9701</strain>
    </source>
</reference>
<feature type="compositionally biased region" description="Polar residues" evidence="7">
    <location>
        <begin position="82"/>
        <end position="100"/>
    </location>
</feature>
<feature type="domain" description="Fe2OG dioxygenase" evidence="8">
    <location>
        <begin position="195"/>
        <end position="298"/>
    </location>
</feature>
<sequence length="302" mass="32623">MALSHAEKRRLKKKGIVAVDEVTASKGNGGDAPARSQESTPPEHPSVSKKRKQSSPATHDVSDATVKKRRRKRPRAKKRQVHSFTPSPITTLSSIGSGNISVTPAWLPPATVARIRCDAEALRGAGAFTQSAIGGREGEAQKMELRKRHSECCGLFDDAEAAGKDVGDVAIRNALMDAISDLRETLSSNVQPLADVMELQYLYYPGGGKGFYGKHIDQQHHVPGKVHRVISMVLYLNDANWNSAEDGGALRAYPSKKTPPVDVDPVGGTLVLFDSGKLLHEAMPTLRDRWALVGWFMAAGSA</sequence>
<dbReference type="PROSITE" id="PS51471">
    <property type="entry name" value="FE2OG_OXY"/>
    <property type="match status" value="1"/>
</dbReference>
<evidence type="ECO:0000256" key="4">
    <source>
        <dbReference type="ARBA" id="ARBA00022964"/>
    </source>
</evidence>
<dbReference type="GO" id="GO:0031543">
    <property type="term" value="F:peptidyl-proline dioxygenase activity"/>
    <property type="evidence" value="ECO:0007669"/>
    <property type="project" value="TreeGrafter"/>
</dbReference>
<dbReference type="InterPro" id="IPR005123">
    <property type="entry name" value="Oxoglu/Fe-dep_dioxygenase_dom"/>
</dbReference>
<dbReference type="AlphaFoldDB" id="A0A024TN74"/>
<protein>
    <recommendedName>
        <fullName evidence="8">Fe2OG dioxygenase domain-containing protein</fullName>
    </recommendedName>
</protein>
<keyword evidence="2" id="KW-0479">Metal-binding</keyword>
<feature type="compositionally biased region" description="Basic residues" evidence="7">
    <location>
        <begin position="67"/>
        <end position="81"/>
    </location>
</feature>
<dbReference type="PANTHER" id="PTHR12907">
    <property type="entry name" value="EGL NINE HOMOLOG-RELATED"/>
    <property type="match status" value="1"/>
</dbReference>
<dbReference type="GO" id="GO:0008198">
    <property type="term" value="F:ferrous iron binding"/>
    <property type="evidence" value="ECO:0007669"/>
    <property type="project" value="TreeGrafter"/>
</dbReference>
<accession>A0A024TN74</accession>
<dbReference type="OrthoDB" id="168130at2759"/>
<evidence type="ECO:0000256" key="5">
    <source>
        <dbReference type="ARBA" id="ARBA00023002"/>
    </source>
</evidence>
<keyword evidence="3" id="KW-0847">Vitamin C</keyword>
<dbReference type="PANTHER" id="PTHR12907:SF26">
    <property type="entry name" value="HIF PROLYL HYDROXYLASE, ISOFORM C"/>
    <property type="match status" value="1"/>
</dbReference>
<feature type="region of interest" description="Disordered" evidence="7">
    <location>
        <begin position="1"/>
        <end position="100"/>
    </location>
</feature>
<organism evidence="9">
    <name type="scientific">Aphanomyces invadans</name>
    <dbReference type="NCBI Taxonomy" id="157072"/>
    <lineage>
        <taxon>Eukaryota</taxon>
        <taxon>Sar</taxon>
        <taxon>Stramenopiles</taxon>
        <taxon>Oomycota</taxon>
        <taxon>Saprolegniomycetes</taxon>
        <taxon>Saprolegniales</taxon>
        <taxon>Verrucalvaceae</taxon>
        <taxon>Aphanomyces</taxon>
    </lineage>
</organism>
<dbReference type="InterPro" id="IPR044862">
    <property type="entry name" value="Pro_4_hyd_alph_FE2OG_OXY"/>
</dbReference>
<dbReference type="EMBL" id="KI913981">
    <property type="protein sequence ID" value="ETV95424.1"/>
    <property type="molecule type" value="Genomic_DNA"/>
</dbReference>
<dbReference type="GO" id="GO:0031418">
    <property type="term" value="F:L-ascorbic acid binding"/>
    <property type="evidence" value="ECO:0007669"/>
    <property type="project" value="UniProtKB-KW"/>
</dbReference>
<dbReference type="SMART" id="SM00702">
    <property type="entry name" value="P4Hc"/>
    <property type="match status" value="1"/>
</dbReference>
<dbReference type="Gene3D" id="2.60.120.620">
    <property type="entry name" value="q2cbj1_9rhob like domain"/>
    <property type="match status" value="1"/>
</dbReference>
<evidence type="ECO:0000313" key="9">
    <source>
        <dbReference type="EMBL" id="ETV95424.1"/>
    </source>
</evidence>
<dbReference type="VEuPathDB" id="FungiDB:H310_11296"/>
<keyword evidence="5" id="KW-0560">Oxidoreductase</keyword>
<evidence type="ECO:0000259" key="8">
    <source>
        <dbReference type="PROSITE" id="PS51471"/>
    </source>
</evidence>
<gene>
    <name evidence="9" type="ORF">H310_11296</name>
</gene>
<evidence type="ECO:0000256" key="6">
    <source>
        <dbReference type="ARBA" id="ARBA00023004"/>
    </source>
</evidence>
<dbReference type="eggNOG" id="KOG3710">
    <property type="taxonomic scope" value="Eukaryota"/>
</dbReference>
<evidence type="ECO:0000256" key="1">
    <source>
        <dbReference type="ARBA" id="ARBA00001961"/>
    </source>
</evidence>
<proteinExistence type="predicted"/>
<name>A0A024TN74_9STRA</name>
<evidence type="ECO:0000256" key="3">
    <source>
        <dbReference type="ARBA" id="ARBA00022896"/>
    </source>
</evidence>
<comment type="cofactor">
    <cofactor evidence="1">
        <name>L-ascorbate</name>
        <dbReference type="ChEBI" id="CHEBI:38290"/>
    </cofactor>
</comment>